<accession>A0A0S2DHV4</accession>
<dbReference type="AlphaFoldDB" id="A0A0S2DHV4"/>
<feature type="compositionally biased region" description="Low complexity" evidence="1">
    <location>
        <begin position="157"/>
        <end position="175"/>
    </location>
</feature>
<sequence>MHGADGPRRKGGGRRPREGGASGVRGRRPSIVAAWAAGEPCPRNHGGGRGGERVGGCVGRGACHCARARGGAPSRGGRAIRCACGDEDPDGMPFWPCPRRLHAAGPHGRQAHSSWPPPRRSRAPRSPRSPSRCPRKRATAPPRGTDIAATAGRSVIAGGSPRRAGPRARSAAGRA</sequence>
<evidence type="ECO:0000313" key="2">
    <source>
        <dbReference type="EMBL" id="ALN58122.1"/>
    </source>
</evidence>
<reference evidence="2 3" key="1">
    <citation type="submission" date="2015-11" db="EMBL/GenBank/DDBJ databases">
        <title>Genome sequences of Lysobacter enzymogenes strain C3 and Lysobacter antibioticus ATCC 29479.</title>
        <authorList>
            <person name="Kobayashi D.Y."/>
        </authorList>
    </citation>
    <scope>NUCLEOTIDE SEQUENCE [LARGE SCALE GENOMIC DNA]</scope>
    <source>
        <strain evidence="2 3">C3</strain>
    </source>
</reference>
<dbReference type="KEGG" id="lez:GLE_2774"/>
<feature type="region of interest" description="Disordered" evidence="1">
    <location>
        <begin position="97"/>
        <end position="175"/>
    </location>
</feature>
<feature type="region of interest" description="Disordered" evidence="1">
    <location>
        <begin position="1"/>
        <end position="29"/>
    </location>
</feature>
<dbReference type="STRING" id="69.GLE_2774"/>
<evidence type="ECO:0000313" key="3">
    <source>
        <dbReference type="Proteomes" id="UP000061569"/>
    </source>
</evidence>
<proteinExistence type="predicted"/>
<protein>
    <submittedName>
        <fullName evidence="2">Uncharacterized protein</fullName>
    </submittedName>
</protein>
<evidence type="ECO:0000256" key="1">
    <source>
        <dbReference type="SAM" id="MobiDB-lite"/>
    </source>
</evidence>
<dbReference type="Proteomes" id="UP000061569">
    <property type="component" value="Chromosome"/>
</dbReference>
<name>A0A0S2DHV4_LYSEN</name>
<dbReference type="EMBL" id="CP013140">
    <property type="protein sequence ID" value="ALN58122.1"/>
    <property type="molecule type" value="Genomic_DNA"/>
</dbReference>
<gene>
    <name evidence="2" type="ORF">GLE_2774</name>
</gene>
<dbReference type="PATRIC" id="fig|69.6.peg.2731"/>
<organism evidence="2 3">
    <name type="scientific">Lysobacter enzymogenes</name>
    <dbReference type="NCBI Taxonomy" id="69"/>
    <lineage>
        <taxon>Bacteria</taxon>
        <taxon>Pseudomonadati</taxon>
        <taxon>Pseudomonadota</taxon>
        <taxon>Gammaproteobacteria</taxon>
        <taxon>Lysobacterales</taxon>
        <taxon>Lysobacteraceae</taxon>
        <taxon>Lysobacter</taxon>
    </lineage>
</organism>